<reference evidence="2" key="1">
    <citation type="submission" date="2022-06" db="EMBL/GenBank/DDBJ databases">
        <title>WGS of actinobacteria.</title>
        <authorList>
            <person name="Thawai C."/>
        </authorList>
    </citation>
    <scope>NUCLEOTIDE SEQUENCE</scope>
    <source>
        <strain evidence="2">AA8</strain>
    </source>
</reference>
<organism evidence="2 3">
    <name type="scientific">Streptomyces telluris</name>
    <dbReference type="NCBI Taxonomy" id="2720021"/>
    <lineage>
        <taxon>Bacteria</taxon>
        <taxon>Bacillati</taxon>
        <taxon>Actinomycetota</taxon>
        <taxon>Actinomycetes</taxon>
        <taxon>Kitasatosporales</taxon>
        <taxon>Streptomycetaceae</taxon>
        <taxon>Streptomyces</taxon>
    </lineage>
</organism>
<dbReference type="AlphaFoldDB" id="A0A9X2RNX0"/>
<protein>
    <submittedName>
        <fullName evidence="2">DUF2993 domain-containing protein</fullName>
    </submittedName>
</protein>
<gene>
    <name evidence="2" type="ORF">NQU55_13945</name>
</gene>
<accession>A0A9X2RNX0</accession>
<dbReference type="InterPro" id="IPR021373">
    <property type="entry name" value="DUF2993"/>
</dbReference>
<evidence type="ECO:0000256" key="1">
    <source>
        <dbReference type="SAM" id="MobiDB-lite"/>
    </source>
</evidence>
<keyword evidence="3" id="KW-1185">Reference proteome</keyword>
<sequence>MRTPTRIPSRPPNPYDELASLADPEPGQEPGQELGQELGQAPSLTDTQPLTVLPLQLLHKDPDEDEPWSPPNHRRGKRGHRRRRSPLSAAPRTVKLLIALSLCTGILVLADRCAQMYAEKKAQQKLQQELHLAAAPQVDIHGFPFLTQVLEKRLQRVDITVPHVAADRVSLAKVHASSRDIQLTGNLPSDVRGAVIGDLEGEVLLSFADMNRELAASQIAFTRRTDHTIGADGKLTVGGQELRVRAQAQLQLNGSRGLSTEVDDMSLDVPGIATYRPGKGRGLTLHRETAERISRDAARAKALFSVPALAERLGVSRQDAEAALRSEEKLHRLTGAPRFVERLTHVNLIDAAMDNPWLLKKLGIDPKLIGGLIRMRPPELSDRLTFSFSLPKEARDLQLRDVRVEKDGIRATVRGMELPVGRTP</sequence>
<comment type="caution">
    <text evidence="2">The sequence shown here is derived from an EMBL/GenBank/DDBJ whole genome shotgun (WGS) entry which is preliminary data.</text>
</comment>
<dbReference type="Proteomes" id="UP001142374">
    <property type="component" value="Unassembled WGS sequence"/>
</dbReference>
<feature type="compositionally biased region" description="Low complexity" evidence="1">
    <location>
        <begin position="44"/>
        <end position="57"/>
    </location>
</feature>
<dbReference type="Pfam" id="PF11209">
    <property type="entry name" value="LmeA"/>
    <property type="match status" value="1"/>
</dbReference>
<feature type="region of interest" description="Disordered" evidence="1">
    <location>
        <begin position="1"/>
        <end position="88"/>
    </location>
</feature>
<dbReference type="EMBL" id="JANIID010000010">
    <property type="protein sequence ID" value="MCQ8770866.1"/>
    <property type="molecule type" value="Genomic_DNA"/>
</dbReference>
<evidence type="ECO:0000313" key="3">
    <source>
        <dbReference type="Proteomes" id="UP001142374"/>
    </source>
</evidence>
<evidence type="ECO:0000313" key="2">
    <source>
        <dbReference type="EMBL" id="MCQ8770866.1"/>
    </source>
</evidence>
<name>A0A9X2RNX0_9ACTN</name>
<dbReference type="RefSeq" id="WP_168094564.1">
    <property type="nucleotide sequence ID" value="NZ_JAATER010000270.1"/>
</dbReference>
<feature type="compositionally biased region" description="Basic residues" evidence="1">
    <location>
        <begin position="72"/>
        <end position="85"/>
    </location>
</feature>
<proteinExistence type="predicted"/>